<comment type="caution">
    <text evidence="10">The sequence shown here is derived from an EMBL/GenBank/DDBJ whole genome shotgun (WGS) entry which is preliminary data.</text>
</comment>
<proteinExistence type="inferred from homology"/>
<evidence type="ECO:0000313" key="10">
    <source>
        <dbReference type="EMBL" id="KAA0016286.1"/>
    </source>
</evidence>
<evidence type="ECO:0000256" key="2">
    <source>
        <dbReference type="ARBA" id="ARBA00022630"/>
    </source>
</evidence>
<feature type="domain" description="Nitroreductase" evidence="9">
    <location>
        <begin position="9"/>
        <end position="164"/>
    </location>
</feature>
<evidence type="ECO:0000256" key="7">
    <source>
        <dbReference type="PIRNR" id="PIRNR000232"/>
    </source>
</evidence>
<feature type="binding site" evidence="8">
    <location>
        <position position="35"/>
    </location>
    <ligand>
        <name>FMN</name>
        <dbReference type="ChEBI" id="CHEBI:58210"/>
        <note>ligand shared between dimeric partners</note>
    </ligand>
</feature>
<dbReference type="PANTHER" id="PTHR43821:SF1">
    <property type="entry name" value="NAD(P)H NITROREDUCTASE YDJA-RELATED"/>
    <property type="match status" value="1"/>
</dbReference>
<dbReference type="InterPro" id="IPR026021">
    <property type="entry name" value="YdjA-like"/>
</dbReference>
<evidence type="ECO:0000256" key="8">
    <source>
        <dbReference type="PIRSR" id="PIRSR000232-1"/>
    </source>
</evidence>
<keyword evidence="6 7" id="KW-0520">NAD</keyword>
<dbReference type="InterPro" id="IPR000415">
    <property type="entry name" value="Nitroreductase-like"/>
</dbReference>
<keyword evidence="11" id="KW-1185">Reference proteome</keyword>
<dbReference type="AlphaFoldDB" id="A0A640WAG7"/>
<feature type="binding site" description="in other chain" evidence="8">
    <location>
        <begin position="10"/>
        <end position="12"/>
    </location>
    <ligand>
        <name>FMN</name>
        <dbReference type="ChEBI" id="CHEBI:58210"/>
        <note>ligand shared between dimeric partners</note>
    </ligand>
</feature>
<evidence type="ECO:0000256" key="4">
    <source>
        <dbReference type="ARBA" id="ARBA00022857"/>
    </source>
</evidence>
<dbReference type="GO" id="GO:0016491">
    <property type="term" value="F:oxidoreductase activity"/>
    <property type="evidence" value="ECO:0007669"/>
    <property type="project" value="UniProtKB-UniRule"/>
</dbReference>
<dbReference type="SUPFAM" id="SSF55469">
    <property type="entry name" value="FMN-dependent nitroreductase-like"/>
    <property type="match status" value="1"/>
</dbReference>
<accession>A0A640WAG7</accession>
<dbReference type="CDD" id="cd02135">
    <property type="entry name" value="YdjA-like"/>
    <property type="match status" value="1"/>
</dbReference>
<organism evidence="10 11">
    <name type="scientific">Salinicola corii</name>
    <dbReference type="NCBI Taxonomy" id="2606937"/>
    <lineage>
        <taxon>Bacteria</taxon>
        <taxon>Pseudomonadati</taxon>
        <taxon>Pseudomonadota</taxon>
        <taxon>Gammaproteobacteria</taxon>
        <taxon>Oceanospirillales</taxon>
        <taxon>Halomonadaceae</taxon>
        <taxon>Salinicola</taxon>
    </lineage>
</organism>
<evidence type="ECO:0000256" key="6">
    <source>
        <dbReference type="ARBA" id="ARBA00023027"/>
    </source>
</evidence>
<dbReference type="PANTHER" id="PTHR43821">
    <property type="entry name" value="NAD(P)H NITROREDUCTASE YDJA-RELATED"/>
    <property type="match status" value="1"/>
</dbReference>
<sequence length="186" mass="20635">MDAMTLLHQRRSMGKLAAPAPTAEQLDAIYRAALRAPDHKEMTPYRFIEISGEGLVRLGELFARSDYQANPHIDDGSLDAARKKPKRAPMIIAVIARITPDLPKVPPVEQLISAGCAAHAMLYAAFAQGLGAMWRTGTYAHDKAVWRGLGLGEHEELIGYLYLGQVGGRYPDAPVRDPEEYLERWR</sequence>
<name>A0A640WAG7_9GAMM</name>
<reference evidence="10 11" key="1">
    <citation type="submission" date="2019-08" db="EMBL/GenBank/DDBJ databases">
        <title>Bioinformatics analysis of the strain L3 and L5.</title>
        <authorList>
            <person name="Li X."/>
        </authorList>
    </citation>
    <scope>NUCLEOTIDE SEQUENCE [LARGE SCALE GENOMIC DNA]</scope>
    <source>
        <strain evidence="10 11">L3</strain>
    </source>
</reference>
<evidence type="ECO:0000313" key="11">
    <source>
        <dbReference type="Proteomes" id="UP000466024"/>
    </source>
</evidence>
<feature type="binding site" evidence="8">
    <location>
        <position position="39"/>
    </location>
    <ligand>
        <name>FMN</name>
        <dbReference type="ChEBI" id="CHEBI:58210"/>
        <note>ligand shared between dimeric partners</note>
    </ligand>
</feature>
<dbReference type="Proteomes" id="UP000466024">
    <property type="component" value="Unassembled WGS sequence"/>
</dbReference>
<dbReference type="Pfam" id="PF00881">
    <property type="entry name" value="Nitroreductase"/>
    <property type="match status" value="1"/>
</dbReference>
<dbReference type="InterPro" id="IPR029479">
    <property type="entry name" value="Nitroreductase"/>
</dbReference>
<comment type="similarity">
    <text evidence="1 7">Belongs to the nitroreductase family.</text>
</comment>
<dbReference type="InterPro" id="IPR052530">
    <property type="entry name" value="NAD(P)H_nitroreductase"/>
</dbReference>
<dbReference type="RefSeq" id="WP_149436748.1">
    <property type="nucleotide sequence ID" value="NZ_VTPX01000012.1"/>
</dbReference>
<gene>
    <name evidence="10" type="ORF">F0A16_17800</name>
</gene>
<feature type="binding site" description="in other chain" evidence="8">
    <location>
        <begin position="134"/>
        <end position="136"/>
    </location>
    <ligand>
        <name>FMN</name>
        <dbReference type="ChEBI" id="CHEBI:58210"/>
        <note>ligand shared between dimeric partners</note>
    </ligand>
</feature>
<keyword evidence="4 7" id="KW-0521">NADP</keyword>
<dbReference type="PIRSF" id="PIRSF000232">
    <property type="entry name" value="YdjA"/>
    <property type="match status" value="1"/>
</dbReference>
<evidence type="ECO:0000256" key="3">
    <source>
        <dbReference type="ARBA" id="ARBA00022643"/>
    </source>
</evidence>
<comment type="cofactor">
    <cofactor evidence="8">
        <name>FMN</name>
        <dbReference type="ChEBI" id="CHEBI:58210"/>
    </cofactor>
    <text evidence="8">Binds 1 FMN per subunit.</text>
</comment>
<evidence type="ECO:0000259" key="9">
    <source>
        <dbReference type="Pfam" id="PF00881"/>
    </source>
</evidence>
<dbReference type="EC" id="1.-.-.-" evidence="7"/>
<dbReference type="EMBL" id="VTPX01000012">
    <property type="protein sequence ID" value="KAA0016286.1"/>
    <property type="molecule type" value="Genomic_DNA"/>
</dbReference>
<evidence type="ECO:0000256" key="5">
    <source>
        <dbReference type="ARBA" id="ARBA00023002"/>
    </source>
</evidence>
<keyword evidence="2 7" id="KW-0285">Flavoprotein</keyword>
<keyword evidence="5 7" id="KW-0560">Oxidoreductase</keyword>
<dbReference type="Gene3D" id="3.40.109.10">
    <property type="entry name" value="NADH Oxidase"/>
    <property type="match status" value="1"/>
</dbReference>
<keyword evidence="3 7" id="KW-0288">FMN</keyword>
<evidence type="ECO:0000256" key="1">
    <source>
        <dbReference type="ARBA" id="ARBA00007118"/>
    </source>
</evidence>
<protein>
    <recommendedName>
        <fullName evidence="7">Putative NAD(P)H nitroreductase</fullName>
        <ecNumber evidence="7">1.-.-.-</ecNumber>
    </recommendedName>
</protein>